<evidence type="ECO:0000259" key="3">
    <source>
        <dbReference type="Pfam" id="PF08541"/>
    </source>
</evidence>
<gene>
    <name evidence="5" type="ORF">P8935_05315</name>
</gene>
<dbReference type="GO" id="GO:0044550">
    <property type="term" value="P:secondary metabolite biosynthetic process"/>
    <property type="evidence" value="ECO:0007669"/>
    <property type="project" value="TreeGrafter"/>
</dbReference>
<dbReference type="Pfam" id="PF08541">
    <property type="entry name" value="ACP_syn_III_C"/>
    <property type="match status" value="1"/>
</dbReference>
<evidence type="ECO:0000313" key="5">
    <source>
        <dbReference type="EMBL" id="XBH18732.1"/>
    </source>
</evidence>
<dbReference type="InterPro" id="IPR013747">
    <property type="entry name" value="ACP_syn_III_C"/>
</dbReference>
<dbReference type="GO" id="GO:0006633">
    <property type="term" value="P:fatty acid biosynthetic process"/>
    <property type="evidence" value="ECO:0007669"/>
    <property type="project" value="InterPro"/>
</dbReference>
<organism evidence="5">
    <name type="scientific">Telmatobacter sp. DSM 110680</name>
    <dbReference type="NCBI Taxonomy" id="3036704"/>
    <lineage>
        <taxon>Bacteria</taxon>
        <taxon>Pseudomonadati</taxon>
        <taxon>Acidobacteriota</taxon>
        <taxon>Terriglobia</taxon>
        <taxon>Terriglobales</taxon>
        <taxon>Acidobacteriaceae</taxon>
        <taxon>Telmatobacter</taxon>
    </lineage>
</organism>
<dbReference type="InterPro" id="IPR016039">
    <property type="entry name" value="Thiolase-like"/>
</dbReference>
<keyword evidence="2" id="KW-0012">Acyltransferase</keyword>
<dbReference type="RefSeq" id="WP_348263950.1">
    <property type="nucleotide sequence ID" value="NZ_CP121196.1"/>
</dbReference>
<name>A0AAU7DN57_9BACT</name>
<evidence type="ECO:0000256" key="1">
    <source>
        <dbReference type="ARBA" id="ARBA00022679"/>
    </source>
</evidence>
<dbReference type="InterPro" id="IPR013751">
    <property type="entry name" value="ACP_syn_III_N"/>
</dbReference>
<sequence>MQVGISAIEYVLGSDTVSVDELEARGLLDSPAARLSEFGFSCARLSRESSYALATAATNKLLCTTGVDRASIGALFYAGATPSCHAVETPDPLSAFNYPVAQLQYELELTHATAFGVSQVGCLGLMASVTLAKDFLLSSKSAGRALCVSSDVLPAGCKREMIYNVISDGACAVLLEKGCDRNRILAYRQVTKGYYWNSIAQKNEITAAYFPTARNIVRDTLADADLDPSDISCILPHNVSLRSWEILLGLIQIDREKLFAENIAKMAHVIAADNWINLRDAAETGRLHHGDKLLLFTFGFGANWACMVLEH</sequence>
<evidence type="ECO:0000256" key="2">
    <source>
        <dbReference type="ARBA" id="ARBA00023315"/>
    </source>
</evidence>
<keyword evidence="1" id="KW-0808">Transferase</keyword>
<dbReference type="AlphaFoldDB" id="A0AAU7DN57"/>
<dbReference type="SUPFAM" id="SSF53901">
    <property type="entry name" value="Thiolase-like"/>
    <property type="match status" value="1"/>
</dbReference>
<proteinExistence type="predicted"/>
<dbReference type="GO" id="GO:0004315">
    <property type="term" value="F:3-oxoacyl-[acyl-carrier-protein] synthase activity"/>
    <property type="evidence" value="ECO:0007669"/>
    <property type="project" value="InterPro"/>
</dbReference>
<protein>
    <submittedName>
        <fullName evidence="5">3-oxoacyl-[acyl-carrier-protein] synthase III C-terminal domain-containing protein</fullName>
    </submittedName>
</protein>
<accession>A0AAU7DN57</accession>
<dbReference type="Gene3D" id="3.40.47.10">
    <property type="match status" value="2"/>
</dbReference>
<evidence type="ECO:0000259" key="4">
    <source>
        <dbReference type="Pfam" id="PF08545"/>
    </source>
</evidence>
<dbReference type="PANTHER" id="PTHR34069">
    <property type="entry name" value="3-OXOACYL-[ACYL-CARRIER-PROTEIN] SYNTHASE 3"/>
    <property type="match status" value="1"/>
</dbReference>
<feature type="domain" description="Beta-ketoacyl-[acyl-carrier-protein] synthase III N-terminal" evidence="4">
    <location>
        <begin position="119"/>
        <end position="193"/>
    </location>
</feature>
<dbReference type="EMBL" id="CP121196">
    <property type="protein sequence ID" value="XBH18732.1"/>
    <property type="molecule type" value="Genomic_DNA"/>
</dbReference>
<dbReference type="Pfam" id="PF08545">
    <property type="entry name" value="ACP_syn_III"/>
    <property type="match status" value="1"/>
</dbReference>
<reference evidence="5" key="1">
    <citation type="submission" date="2023-03" db="EMBL/GenBank/DDBJ databases">
        <title>Edaphobacter sp.</title>
        <authorList>
            <person name="Huber K.J."/>
            <person name="Papendorf J."/>
            <person name="Pilke C."/>
            <person name="Bunk B."/>
            <person name="Sproeer C."/>
            <person name="Pester M."/>
        </authorList>
    </citation>
    <scope>NUCLEOTIDE SEQUENCE</scope>
    <source>
        <strain evidence="5">DSM 110680</strain>
    </source>
</reference>
<feature type="domain" description="Beta-ketoacyl-[acyl-carrier-protein] synthase III C-terminal" evidence="3">
    <location>
        <begin position="221"/>
        <end position="310"/>
    </location>
</feature>
<dbReference type="PANTHER" id="PTHR34069:SF2">
    <property type="entry name" value="BETA-KETOACYL-[ACYL-CARRIER-PROTEIN] SYNTHASE III"/>
    <property type="match status" value="1"/>
</dbReference>